<dbReference type="PANTHER" id="PTHR11264:SF0">
    <property type="entry name" value="URACIL-DNA GLYCOSYLASE"/>
    <property type="match status" value="1"/>
</dbReference>
<evidence type="ECO:0000259" key="12">
    <source>
        <dbReference type="SMART" id="SM00986"/>
    </source>
</evidence>
<keyword evidence="14" id="KW-1185">Reference proteome</keyword>
<organism evidence="13 14">
    <name type="scientific">Amylolactobacillus amylotrophicus DSM 20534</name>
    <dbReference type="NCBI Taxonomy" id="1423722"/>
    <lineage>
        <taxon>Bacteria</taxon>
        <taxon>Bacillati</taxon>
        <taxon>Bacillota</taxon>
        <taxon>Bacilli</taxon>
        <taxon>Lactobacillales</taxon>
        <taxon>Lactobacillaceae</taxon>
        <taxon>Amylolactobacillus</taxon>
    </lineage>
</organism>
<dbReference type="GO" id="GO:0004844">
    <property type="term" value="F:uracil DNA N-glycosylase activity"/>
    <property type="evidence" value="ECO:0007669"/>
    <property type="project" value="UniProtKB-UniRule"/>
</dbReference>
<comment type="similarity">
    <text evidence="3 9 11">Belongs to the uracil-DNA glycosylase (UDG) superfamily. UNG family.</text>
</comment>
<dbReference type="InterPro" id="IPR018085">
    <property type="entry name" value="Ura-DNA_Glyclase_AS"/>
</dbReference>
<dbReference type="SMART" id="SM00986">
    <property type="entry name" value="UDG"/>
    <property type="match status" value="1"/>
</dbReference>
<reference evidence="13 14" key="1">
    <citation type="journal article" date="2015" name="Genome Announc.">
        <title>Expanding the biotechnology potential of lactobacilli through comparative genomics of 213 strains and associated genera.</title>
        <authorList>
            <person name="Sun Z."/>
            <person name="Harris H.M."/>
            <person name="McCann A."/>
            <person name="Guo C."/>
            <person name="Argimon S."/>
            <person name="Zhang W."/>
            <person name="Yang X."/>
            <person name="Jeffery I.B."/>
            <person name="Cooney J.C."/>
            <person name="Kagawa T.F."/>
            <person name="Liu W."/>
            <person name="Song Y."/>
            <person name="Salvetti E."/>
            <person name="Wrobel A."/>
            <person name="Rasinkangas P."/>
            <person name="Parkhill J."/>
            <person name="Rea M.C."/>
            <person name="O'Sullivan O."/>
            <person name="Ritari J."/>
            <person name="Douillard F.P."/>
            <person name="Paul Ross R."/>
            <person name="Yang R."/>
            <person name="Briner A.E."/>
            <person name="Felis G.E."/>
            <person name="de Vos W.M."/>
            <person name="Barrangou R."/>
            <person name="Klaenhammer T.R."/>
            <person name="Caufield P.W."/>
            <person name="Cui Y."/>
            <person name="Zhang H."/>
            <person name="O'Toole P.W."/>
        </authorList>
    </citation>
    <scope>NUCLEOTIDE SEQUENCE [LARGE SCALE GENOMIC DNA]</scope>
    <source>
        <strain evidence="13 14">DSM 20534</strain>
    </source>
</reference>
<evidence type="ECO:0000256" key="4">
    <source>
        <dbReference type="ARBA" id="ARBA00012030"/>
    </source>
</evidence>
<evidence type="ECO:0000256" key="11">
    <source>
        <dbReference type="RuleBase" id="RU003780"/>
    </source>
</evidence>
<dbReference type="NCBIfam" id="TIGR00628">
    <property type="entry name" value="ung"/>
    <property type="match status" value="1"/>
</dbReference>
<dbReference type="Gene3D" id="3.40.470.10">
    <property type="entry name" value="Uracil-DNA glycosylase-like domain"/>
    <property type="match status" value="1"/>
</dbReference>
<comment type="subcellular location">
    <subcellularLocation>
        <location evidence="9">Cytoplasm</location>
    </subcellularLocation>
</comment>
<dbReference type="GO" id="GO:0097510">
    <property type="term" value="P:base-excision repair, AP site formation via deaminated base removal"/>
    <property type="evidence" value="ECO:0007669"/>
    <property type="project" value="TreeGrafter"/>
</dbReference>
<dbReference type="NCBIfam" id="NF003588">
    <property type="entry name" value="PRK05254.1-1"/>
    <property type="match status" value="1"/>
</dbReference>
<dbReference type="GO" id="GO:0005737">
    <property type="term" value="C:cytoplasm"/>
    <property type="evidence" value="ECO:0007669"/>
    <property type="project" value="UniProtKB-SubCell"/>
</dbReference>
<dbReference type="SUPFAM" id="SSF52141">
    <property type="entry name" value="Uracil-DNA glycosylase-like"/>
    <property type="match status" value="1"/>
</dbReference>
<comment type="caution">
    <text evidence="13">The sequence shown here is derived from an EMBL/GenBank/DDBJ whole genome shotgun (WGS) entry which is preliminary data.</text>
</comment>
<feature type="domain" description="Uracil-DNA glycosylase-like" evidence="12">
    <location>
        <begin position="50"/>
        <end position="209"/>
    </location>
</feature>
<keyword evidence="7 9" id="KW-0378">Hydrolase</keyword>
<keyword evidence="6 9" id="KW-0227">DNA damage</keyword>
<keyword evidence="9" id="KW-0963">Cytoplasm</keyword>
<dbReference type="Proteomes" id="UP000050909">
    <property type="component" value="Unassembled WGS sequence"/>
</dbReference>
<accession>A0A0R1H2L0</accession>
<dbReference type="CDD" id="cd10027">
    <property type="entry name" value="UDG-F1-like"/>
    <property type="match status" value="1"/>
</dbReference>
<evidence type="ECO:0000256" key="7">
    <source>
        <dbReference type="ARBA" id="ARBA00022801"/>
    </source>
</evidence>
<dbReference type="SMART" id="SM00987">
    <property type="entry name" value="UreE_C"/>
    <property type="match status" value="1"/>
</dbReference>
<evidence type="ECO:0000256" key="9">
    <source>
        <dbReference type="HAMAP-Rule" id="MF_00148"/>
    </source>
</evidence>
<dbReference type="PROSITE" id="PS00130">
    <property type="entry name" value="U_DNA_GLYCOSYLASE"/>
    <property type="match status" value="1"/>
</dbReference>
<dbReference type="PANTHER" id="PTHR11264">
    <property type="entry name" value="URACIL-DNA GLYCOSYLASE"/>
    <property type="match status" value="1"/>
</dbReference>
<feature type="active site" description="Proton acceptor" evidence="9 10">
    <location>
        <position position="65"/>
    </location>
</feature>
<dbReference type="InterPro" id="IPR005122">
    <property type="entry name" value="Uracil-DNA_glycosylase-like"/>
</dbReference>
<dbReference type="NCBIfam" id="NF003589">
    <property type="entry name" value="PRK05254.1-2"/>
    <property type="match status" value="1"/>
</dbReference>
<sequence>MKNLIHNHWDEILGPVFDSPRYRQLHDFLKQEYRTKIIYPEMHHIFTAFQLTDFADVKVVILGQDPYHNPGQAHGLSFSVLPGAPIPPSLRNIYKELMTDVQFKPVQHGYLADWAKQGVLLLNAVLTVPAGHANGHAGKGWEQVTDAAIGALSARGHVVFILWGSYAQKKIPLIDQTRNFILRSVHPSPLSASRGFFGTRPFSKTNEFLKSWGVTPIDWQLPAKVTALDERKN</sequence>
<evidence type="ECO:0000313" key="13">
    <source>
        <dbReference type="EMBL" id="KRK38755.1"/>
    </source>
</evidence>
<dbReference type="InterPro" id="IPR002043">
    <property type="entry name" value="UDG_fam1"/>
</dbReference>
<comment type="function">
    <text evidence="2 9 11">Excises uracil residues from the DNA which can arise as a result of misincorporation of dUMP residues by DNA polymerase or due to deamination of cytosine.</text>
</comment>
<evidence type="ECO:0000256" key="2">
    <source>
        <dbReference type="ARBA" id="ARBA00002631"/>
    </source>
</evidence>
<dbReference type="NCBIfam" id="NF003592">
    <property type="entry name" value="PRK05254.1-5"/>
    <property type="match status" value="1"/>
</dbReference>
<evidence type="ECO:0000256" key="1">
    <source>
        <dbReference type="ARBA" id="ARBA00001400"/>
    </source>
</evidence>
<gene>
    <name evidence="9" type="primary">ung</name>
    <name evidence="13" type="ORF">FC62_GL000446</name>
</gene>
<comment type="catalytic activity">
    <reaction evidence="1 9 11">
        <text>Hydrolyzes single-stranded DNA or mismatched double-stranded DNA and polynucleotides, releasing free uracil.</text>
        <dbReference type="EC" id="3.2.2.27"/>
    </reaction>
</comment>
<dbReference type="NCBIfam" id="NF003591">
    <property type="entry name" value="PRK05254.1-4"/>
    <property type="match status" value="1"/>
</dbReference>
<name>A0A0R1H2L0_9LACO</name>
<dbReference type="HAMAP" id="MF_00148">
    <property type="entry name" value="UDG"/>
    <property type="match status" value="1"/>
</dbReference>
<dbReference type="EC" id="3.2.2.27" evidence="4 9"/>
<evidence type="ECO:0000256" key="8">
    <source>
        <dbReference type="ARBA" id="ARBA00023204"/>
    </source>
</evidence>
<proteinExistence type="inferred from homology"/>
<dbReference type="InterPro" id="IPR036895">
    <property type="entry name" value="Uracil-DNA_glycosylase-like_sf"/>
</dbReference>
<keyword evidence="8 9" id="KW-0234">DNA repair</keyword>
<evidence type="ECO:0000256" key="6">
    <source>
        <dbReference type="ARBA" id="ARBA00022763"/>
    </source>
</evidence>
<evidence type="ECO:0000313" key="14">
    <source>
        <dbReference type="Proteomes" id="UP000050909"/>
    </source>
</evidence>
<evidence type="ECO:0000256" key="3">
    <source>
        <dbReference type="ARBA" id="ARBA00008184"/>
    </source>
</evidence>
<dbReference type="FunFam" id="3.40.470.10:FF:000001">
    <property type="entry name" value="Uracil-DNA glycosylase"/>
    <property type="match status" value="1"/>
</dbReference>
<evidence type="ECO:0000256" key="5">
    <source>
        <dbReference type="ARBA" id="ARBA00018429"/>
    </source>
</evidence>
<dbReference type="PATRIC" id="fig|1423722.3.peg.454"/>
<dbReference type="EMBL" id="AZCV01000001">
    <property type="protein sequence ID" value="KRK38755.1"/>
    <property type="molecule type" value="Genomic_DNA"/>
</dbReference>
<dbReference type="AlphaFoldDB" id="A0A0R1H2L0"/>
<evidence type="ECO:0000256" key="10">
    <source>
        <dbReference type="PROSITE-ProRule" id="PRU10072"/>
    </source>
</evidence>
<dbReference type="RefSeq" id="WP_054745962.1">
    <property type="nucleotide sequence ID" value="NZ_AZCV01000001.1"/>
</dbReference>
<protein>
    <recommendedName>
        <fullName evidence="5 9">Uracil-DNA glycosylase</fullName>
        <shortName evidence="9">UDG</shortName>
        <ecNumber evidence="4 9">3.2.2.27</ecNumber>
    </recommendedName>
</protein>
<dbReference type="Pfam" id="PF03167">
    <property type="entry name" value="UDG"/>
    <property type="match status" value="1"/>
</dbReference>